<dbReference type="GO" id="GO:0005886">
    <property type="term" value="C:plasma membrane"/>
    <property type="evidence" value="ECO:0007669"/>
    <property type="project" value="UniProtKB-SubCell"/>
</dbReference>
<dbReference type="AlphaFoldDB" id="A0A6N2Z4I3"/>
<evidence type="ECO:0000256" key="7">
    <source>
        <dbReference type="ARBA" id="ARBA00023136"/>
    </source>
</evidence>
<dbReference type="Pfam" id="PF03553">
    <property type="entry name" value="Na_H_antiporter"/>
    <property type="match status" value="1"/>
</dbReference>
<feature type="transmembrane region" description="Helical" evidence="9">
    <location>
        <begin position="12"/>
        <end position="41"/>
    </location>
</feature>
<evidence type="ECO:0000256" key="5">
    <source>
        <dbReference type="ARBA" id="ARBA00022692"/>
    </source>
</evidence>
<protein>
    <submittedName>
        <fullName evidence="11">Malate-2H(+)/Na(+)-lactate antiporter</fullName>
    </submittedName>
</protein>
<dbReference type="PANTHER" id="PTHR33451">
    <property type="entry name" value="MALATE-2H(+)/NA(+)-LACTATE ANTIPORTER"/>
    <property type="match status" value="1"/>
</dbReference>
<evidence type="ECO:0000256" key="2">
    <source>
        <dbReference type="ARBA" id="ARBA00022448"/>
    </source>
</evidence>
<feature type="transmembrane region" description="Helical" evidence="9">
    <location>
        <begin position="185"/>
        <end position="203"/>
    </location>
</feature>
<evidence type="ECO:0000256" key="6">
    <source>
        <dbReference type="ARBA" id="ARBA00022989"/>
    </source>
</evidence>
<evidence type="ECO:0000256" key="9">
    <source>
        <dbReference type="SAM" id="Phobius"/>
    </source>
</evidence>
<proteinExistence type="inferred from homology"/>
<feature type="domain" description="Na+/H+ antiporter NhaC-like C-terminal" evidence="10">
    <location>
        <begin position="149"/>
        <end position="400"/>
    </location>
</feature>
<accession>A0A6N2Z4I3</accession>
<feature type="transmembrane region" description="Helical" evidence="9">
    <location>
        <begin position="244"/>
        <end position="260"/>
    </location>
</feature>
<keyword evidence="7 9" id="KW-0472">Membrane</keyword>
<keyword evidence="6 9" id="KW-1133">Transmembrane helix</keyword>
<dbReference type="InterPro" id="IPR052180">
    <property type="entry name" value="NhaC_Na-H+_Antiporter"/>
</dbReference>
<keyword evidence="2" id="KW-0813">Transport</keyword>
<organism evidence="11">
    <name type="scientific">Peptoniphilus gorbachii</name>
    <dbReference type="NCBI Taxonomy" id="411567"/>
    <lineage>
        <taxon>Bacteria</taxon>
        <taxon>Bacillati</taxon>
        <taxon>Bacillota</taxon>
        <taxon>Tissierellia</taxon>
        <taxon>Tissierellales</taxon>
        <taxon>Peptoniphilaceae</taxon>
        <taxon>Peptoniphilus</taxon>
    </lineage>
</organism>
<feature type="transmembrane region" description="Helical" evidence="9">
    <location>
        <begin position="331"/>
        <end position="349"/>
    </location>
</feature>
<keyword evidence="5 9" id="KW-0812">Transmembrane</keyword>
<sequence>MLEIAVLLLFILFLFLAIIFNFSIVLALFANLILLSIYAYIKKFSLKEIWNMVFLGIKSAKTILIVFSLIGMITGIWRLSGTLAYIIYHGTSFISPKFFYAGVFIFNASISLLTGTSFGTSSTAGVISMSISNAMGFSPLVTGGAVLSGAFFGDRSSPMSTSALLVATLTGTDLYNNIKNMFRTCLIPLILTVITFQIFNLGIDAKVDRHSIEAIRNIFNFNPLLMIPTITIIVLSIFKVNLKINLIISITISIFFAAIFQEKNALEILNALIFGLHLDSEAGKLINGGGYISMLKMLLVVGISSGYFGIFKNTDLLVGVKKHVKKLFLKFPDMLVMEIMSIIISVFSSNQTLSIMLTYEMARESYEDESKLALDIENSAVMTSAYIPWNIAGSSPMEMIGAPIVAVYFSFYHHYIVLVNTIYSIIDFRKNRNQ</sequence>
<evidence type="ECO:0000256" key="1">
    <source>
        <dbReference type="ARBA" id="ARBA00004651"/>
    </source>
</evidence>
<dbReference type="EMBL" id="CACRUP010000003">
    <property type="protein sequence ID" value="VYT73147.1"/>
    <property type="molecule type" value="Genomic_DNA"/>
</dbReference>
<gene>
    <name evidence="11" type="primary">mleN_5</name>
    <name evidence="11" type="ORF">PGLFYP46_00913</name>
</gene>
<dbReference type="RefSeq" id="WP_156700402.1">
    <property type="nucleotide sequence ID" value="NZ_CACRUP010000003.1"/>
</dbReference>
<name>A0A6N2Z4I3_9FIRM</name>
<comment type="similarity">
    <text evidence="8">Belongs to the NhaC Na(+)/H(+) (TC 2.A.35) antiporter family.</text>
</comment>
<feature type="transmembrane region" description="Helical" evidence="9">
    <location>
        <begin position="98"/>
        <end position="119"/>
    </location>
</feature>
<feature type="transmembrane region" description="Helical" evidence="9">
    <location>
        <begin position="405"/>
        <end position="426"/>
    </location>
</feature>
<evidence type="ECO:0000256" key="8">
    <source>
        <dbReference type="ARBA" id="ARBA00038435"/>
    </source>
</evidence>
<feature type="transmembrane region" description="Helical" evidence="9">
    <location>
        <begin position="291"/>
        <end position="310"/>
    </location>
</feature>
<evidence type="ECO:0000259" key="10">
    <source>
        <dbReference type="Pfam" id="PF03553"/>
    </source>
</evidence>
<feature type="transmembrane region" description="Helical" evidence="9">
    <location>
        <begin position="131"/>
        <end position="153"/>
    </location>
</feature>
<dbReference type="GO" id="GO:0015297">
    <property type="term" value="F:antiporter activity"/>
    <property type="evidence" value="ECO:0007669"/>
    <property type="project" value="UniProtKB-KW"/>
</dbReference>
<evidence type="ECO:0000313" key="11">
    <source>
        <dbReference type="EMBL" id="VYT73147.1"/>
    </source>
</evidence>
<evidence type="ECO:0000256" key="4">
    <source>
        <dbReference type="ARBA" id="ARBA00022475"/>
    </source>
</evidence>
<dbReference type="InterPro" id="IPR018461">
    <property type="entry name" value="Na/H_Antiport_NhaC-like_C"/>
</dbReference>
<evidence type="ECO:0000256" key="3">
    <source>
        <dbReference type="ARBA" id="ARBA00022449"/>
    </source>
</evidence>
<keyword evidence="4" id="KW-1003">Cell membrane</keyword>
<keyword evidence="3" id="KW-0050">Antiport</keyword>
<feature type="transmembrane region" description="Helical" evidence="9">
    <location>
        <begin position="62"/>
        <end position="86"/>
    </location>
</feature>
<dbReference type="PANTHER" id="PTHR33451:SF3">
    <property type="entry name" value="MALATE-2H(+)_NA(+)-LACTATE ANTIPORTER"/>
    <property type="match status" value="1"/>
</dbReference>
<reference evidence="11" key="1">
    <citation type="submission" date="2019-11" db="EMBL/GenBank/DDBJ databases">
        <authorList>
            <person name="Feng L."/>
        </authorList>
    </citation>
    <scope>NUCLEOTIDE SEQUENCE</scope>
    <source>
        <strain evidence="11">PgorbachiiLFYP46</strain>
    </source>
</reference>
<comment type="subcellular location">
    <subcellularLocation>
        <location evidence="1">Cell membrane</location>
        <topology evidence="1">Multi-pass membrane protein</topology>
    </subcellularLocation>
</comment>
<feature type="transmembrane region" description="Helical" evidence="9">
    <location>
        <begin position="218"/>
        <end position="237"/>
    </location>
</feature>